<proteinExistence type="predicted"/>
<dbReference type="PANTHER" id="PTHR23310">
    <property type="entry name" value="ACYL-COA-BINDING PROTEIN, ACBP"/>
    <property type="match status" value="1"/>
</dbReference>
<dbReference type="GO" id="GO:0000062">
    <property type="term" value="F:fatty-acyl-CoA binding"/>
    <property type="evidence" value="ECO:0007669"/>
    <property type="project" value="InterPro"/>
</dbReference>
<dbReference type="KEGG" id="tcd:AAIA72_13550"/>
<dbReference type="InterPro" id="IPR014352">
    <property type="entry name" value="FERM/acyl-CoA-bd_prot_sf"/>
</dbReference>
<evidence type="ECO:0000313" key="3">
    <source>
        <dbReference type="EMBL" id="XDT71818.1"/>
    </source>
</evidence>
<dbReference type="SUPFAM" id="SSF47027">
    <property type="entry name" value="Acyl-CoA binding protein"/>
    <property type="match status" value="1"/>
</dbReference>
<dbReference type="AlphaFoldDB" id="A0AB39UUS0"/>
<name>A0AB39UUS0_9GAMM</name>
<dbReference type="EMBL" id="CP154858">
    <property type="protein sequence ID" value="XDT71818.1"/>
    <property type="molecule type" value="Genomic_DNA"/>
</dbReference>
<organism evidence="3">
    <name type="scientific">Thermohahella caldifontis</name>
    <dbReference type="NCBI Taxonomy" id="3142973"/>
    <lineage>
        <taxon>Bacteria</taxon>
        <taxon>Pseudomonadati</taxon>
        <taxon>Pseudomonadota</taxon>
        <taxon>Gammaproteobacteria</taxon>
        <taxon>Oceanospirillales</taxon>
        <taxon>Hahellaceae</taxon>
        <taxon>Thermohahella</taxon>
    </lineage>
</organism>
<dbReference type="InterPro" id="IPR022408">
    <property type="entry name" value="Acyl-CoA-binding_prot_CS"/>
</dbReference>
<protein>
    <submittedName>
        <fullName evidence="3">Acyl-CoA-binding protein</fullName>
    </submittedName>
</protein>
<accession>A0AB39UUS0</accession>
<evidence type="ECO:0000259" key="2">
    <source>
        <dbReference type="PROSITE" id="PS51228"/>
    </source>
</evidence>
<dbReference type="Gene3D" id="1.20.80.10">
    <property type="match status" value="1"/>
</dbReference>
<keyword evidence="1" id="KW-0446">Lipid-binding</keyword>
<dbReference type="PANTHER" id="PTHR23310:SF62">
    <property type="entry name" value="ACYL-COA BINDING PROTEIN 1, ISOFORM A"/>
    <property type="match status" value="1"/>
</dbReference>
<dbReference type="RefSeq" id="WP_369600842.1">
    <property type="nucleotide sequence ID" value="NZ_CP154858.1"/>
</dbReference>
<gene>
    <name evidence="3" type="ORF">AAIA72_13550</name>
</gene>
<sequence>MSDLKQKFEEAVNLVKTAEGDFKPSNELKLELYGLYKQATEGDVQGKRPGMMDFVGRAKYDAWAALKGLSKEEAMQRYVNAIEDLKSKLS</sequence>
<dbReference type="FunFam" id="1.20.80.10:FF:000010">
    <property type="entry name" value="Acyl-CoA-binding domain-containing protein 5"/>
    <property type="match status" value="1"/>
</dbReference>
<dbReference type="PROSITE" id="PS00880">
    <property type="entry name" value="ACB_1"/>
    <property type="match status" value="1"/>
</dbReference>
<dbReference type="PROSITE" id="PS51228">
    <property type="entry name" value="ACB_2"/>
    <property type="match status" value="1"/>
</dbReference>
<reference evidence="3" key="1">
    <citation type="submission" date="2024-05" db="EMBL/GenBank/DDBJ databases">
        <title>Genome sequencing of novel strain.</title>
        <authorList>
            <person name="Ganbat D."/>
            <person name="Ganbat S."/>
            <person name="Lee S.-J."/>
        </authorList>
    </citation>
    <scope>NUCLEOTIDE SEQUENCE</scope>
    <source>
        <strain evidence="3">SMD15-11</strain>
    </source>
</reference>
<dbReference type="PRINTS" id="PR00689">
    <property type="entry name" value="ACOABINDINGP"/>
</dbReference>
<feature type="domain" description="ACB" evidence="2">
    <location>
        <begin position="4"/>
        <end position="90"/>
    </location>
</feature>
<dbReference type="InterPro" id="IPR035984">
    <property type="entry name" value="Acyl-CoA-binding_sf"/>
</dbReference>
<dbReference type="GO" id="GO:0006631">
    <property type="term" value="P:fatty acid metabolic process"/>
    <property type="evidence" value="ECO:0007669"/>
    <property type="project" value="TreeGrafter"/>
</dbReference>
<dbReference type="Pfam" id="PF00887">
    <property type="entry name" value="ACBP"/>
    <property type="match status" value="1"/>
</dbReference>
<dbReference type="InterPro" id="IPR000582">
    <property type="entry name" value="Acyl-CoA-binding_protein"/>
</dbReference>
<evidence type="ECO:0000256" key="1">
    <source>
        <dbReference type="ARBA" id="ARBA00023121"/>
    </source>
</evidence>